<evidence type="ECO:0000313" key="5">
    <source>
        <dbReference type="EMBL" id="CCE80569.1"/>
    </source>
</evidence>
<dbReference type="Gene3D" id="3.40.50.720">
    <property type="entry name" value="NAD(P)-binding Rossmann-like Domain"/>
    <property type="match status" value="1"/>
</dbReference>
<dbReference type="InterPro" id="IPR008030">
    <property type="entry name" value="NmrA-like"/>
</dbReference>
<evidence type="ECO:0000256" key="2">
    <source>
        <dbReference type="ARBA" id="ARBA00022857"/>
    </source>
</evidence>
<keyword evidence="2" id="KW-0521">NADP</keyword>
<dbReference type="SUPFAM" id="SSF51735">
    <property type="entry name" value="NAD(P)-binding Rossmann-fold domains"/>
    <property type="match status" value="1"/>
</dbReference>
<organism evidence="5 6">
    <name type="scientific">Pichia sorbitophila (strain ATCC MYA-4447 / BCRC 22081 / CBS 7064 / NBRC 10061 / NRRL Y-12695)</name>
    <name type="common">Hybrid yeast</name>
    <dbReference type="NCBI Taxonomy" id="559304"/>
    <lineage>
        <taxon>Eukaryota</taxon>
        <taxon>Fungi</taxon>
        <taxon>Dikarya</taxon>
        <taxon>Ascomycota</taxon>
        <taxon>Saccharomycotina</taxon>
        <taxon>Pichiomycetes</taxon>
        <taxon>Debaryomycetaceae</taxon>
        <taxon>Millerozyma</taxon>
    </lineage>
</organism>
<protein>
    <submittedName>
        <fullName evidence="5">Piso0_002895 protein</fullName>
    </submittedName>
</protein>
<reference evidence="6" key="2">
    <citation type="journal article" date="2012" name="G3 (Bethesda)">
        <title>Pichia sorbitophila, an interspecies yeast hybrid reveals early steps of genome resolution following polyploidization.</title>
        <authorList>
            <person name="Leh Louis V."/>
            <person name="Despons L."/>
            <person name="Friedrich A."/>
            <person name="Martin T."/>
            <person name="Durrens P."/>
            <person name="Casaregola S."/>
            <person name="Neuveglise C."/>
            <person name="Fairhead C."/>
            <person name="Marck C."/>
            <person name="Cruz J.A."/>
            <person name="Straub M.L."/>
            <person name="Kugler V."/>
            <person name="Sacerdot C."/>
            <person name="Uzunov Z."/>
            <person name="Thierry A."/>
            <person name="Weiss S."/>
            <person name="Bleykasten C."/>
            <person name="De Montigny J."/>
            <person name="Jacques N."/>
            <person name="Jung P."/>
            <person name="Lemaire M."/>
            <person name="Mallet S."/>
            <person name="Morel G."/>
            <person name="Richard G.F."/>
            <person name="Sarkar A."/>
            <person name="Savel G."/>
            <person name="Schacherer J."/>
            <person name="Seret M.L."/>
            <person name="Talla E."/>
            <person name="Samson G."/>
            <person name="Jubin C."/>
            <person name="Poulain J."/>
            <person name="Vacherie B."/>
            <person name="Barbe V."/>
            <person name="Pelletier E."/>
            <person name="Sherman D.J."/>
            <person name="Westhof E."/>
            <person name="Weissenbach J."/>
            <person name="Baret P.V."/>
            <person name="Wincker P."/>
            <person name="Gaillardin C."/>
            <person name="Dujon B."/>
            <person name="Souciet J.L."/>
        </authorList>
    </citation>
    <scope>NUCLEOTIDE SEQUENCE [LARGE SCALE GENOMIC DNA]</scope>
    <source>
        <strain evidence="6">ATCC MYA-4447 / BCRC 22081 / CBS 7064 / NBRC 10061 / NRRL Y-12695</strain>
    </source>
</reference>
<dbReference type="EMBL" id="FO082052">
    <property type="protein sequence ID" value="CCE80569.1"/>
    <property type="molecule type" value="Genomic_DNA"/>
</dbReference>
<comment type="similarity">
    <text evidence="1">Belongs to the NmrA-type oxidoreductase family.</text>
</comment>
<dbReference type="AlphaFoldDB" id="G8YGL7"/>
<dbReference type="GO" id="GO:0005634">
    <property type="term" value="C:nucleus"/>
    <property type="evidence" value="ECO:0007669"/>
    <property type="project" value="TreeGrafter"/>
</dbReference>
<keyword evidence="6" id="KW-1185">Reference proteome</keyword>
<dbReference type="EMBL" id="FO082053">
    <property type="protein sequence ID" value="CCE79804.1"/>
    <property type="molecule type" value="Genomic_DNA"/>
</dbReference>
<dbReference type="PANTHER" id="PTHR42748:SF11">
    <property type="entry name" value="NMRA-LIKE DOMAIN-CONTAINING PROTEIN"/>
    <property type="match status" value="1"/>
</dbReference>
<dbReference type="OrthoDB" id="4083373at2759"/>
<evidence type="ECO:0000313" key="4">
    <source>
        <dbReference type="EMBL" id="CCE79804.1"/>
    </source>
</evidence>
<reference evidence="5" key="1">
    <citation type="submission" date="2011-10" db="EMBL/GenBank/DDBJ databases">
        <authorList>
            <person name="Genoscope - CEA"/>
        </authorList>
    </citation>
    <scope>NUCLEOTIDE SEQUENCE</scope>
</reference>
<dbReference type="InterPro" id="IPR051164">
    <property type="entry name" value="NmrA-like_oxidored"/>
</dbReference>
<dbReference type="InParanoid" id="G8YGL7"/>
<dbReference type="eggNOG" id="ENOG502R80G">
    <property type="taxonomic scope" value="Eukaryota"/>
</dbReference>
<evidence type="ECO:0000313" key="6">
    <source>
        <dbReference type="Proteomes" id="UP000005222"/>
    </source>
</evidence>
<accession>G8YGL7</accession>
<gene>
    <name evidence="5" type="primary">Piso0_002895</name>
    <name evidence="4" type="ORF">GNLVRS01_PISO0G00380g</name>
    <name evidence="5" type="ORF">GNLVRS01_PISO0H00381g</name>
</gene>
<feature type="domain" description="NmrA-like" evidence="3">
    <location>
        <begin position="1"/>
        <end position="297"/>
    </location>
</feature>
<evidence type="ECO:0000256" key="1">
    <source>
        <dbReference type="ARBA" id="ARBA00006328"/>
    </source>
</evidence>
<dbReference type="Proteomes" id="UP000005222">
    <property type="component" value="Chromosome G"/>
</dbReference>
<dbReference type="Gene3D" id="3.90.25.10">
    <property type="entry name" value="UDP-galactose 4-epimerase, domain 1"/>
    <property type="match status" value="1"/>
</dbReference>
<dbReference type="HOGENOM" id="CLU_007383_8_1_1"/>
<dbReference type="Pfam" id="PF05368">
    <property type="entry name" value="NmrA"/>
    <property type="match status" value="1"/>
</dbReference>
<dbReference type="STRING" id="559304.G8YGL7"/>
<dbReference type="CDD" id="cd05251">
    <property type="entry name" value="NmrA_like_SDR_a"/>
    <property type="match status" value="1"/>
</dbReference>
<evidence type="ECO:0000259" key="3">
    <source>
        <dbReference type="Pfam" id="PF05368"/>
    </source>
</evidence>
<sequence length="306" mass="34104">MSKLLVVFGATGQLGGSVISHVLKSLSGEYRIRGVTRDPTKASAQALGKLGVEVFKGDFSDAKSIKEALKGADVVFSMSVMPMDENDISEFEQGKAIADASVEQGVKLLIWQTLPYSKQISNGKYSNVKHFDEKAQIQEYIQKLPIKSAFILPGFFFENFLTIFKPKPVGDGYAVFNTMKPDLKIPCIDVANDFGQFFCTVVKSPEKYEKEPLYAASGIYSFEDFLKDIHESTGKRVDYIHMDADKFKSFLPPSIATDITEMFEFYNDFGFCPDADHNVSVAHSSINFKPATAKEFFKNNSSNIFD</sequence>
<dbReference type="Proteomes" id="UP000005222">
    <property type="component" value="Chromosome H"/>
</dbReference>
<dbReference type="PANTHER" id="PTHR42748">
    <property type="entry name" value="NITROGEN METABOLITE REPRESSION PROTEIN NMRA FAMILY MEMBER"/>
    <property type="match status" value="1"/>
</dbReference>
<dbReference type="InterPro" id="IPR036291">
    <property type="entry name" value="NAD(P)-bd_dom_sf"/>
</dbReference>
<proteinExistence type="inferred from homology"/>
<dbReference type="OMA" id="FIWSSIP"/>
<name>G8YGL7_PICSO</name>